<gene>
    <name evidence="2" type="ORF">CP97_02560</name>
</gene>
<dbReference type="STRING" id="1648404.CP97_02560"/>
<dbReference type="InterPro" id="IPR045057">
    <property type="entry name" value="Gcn5-rel_NAT"/>
</dbReference>
<dbReference type="Gene3D" id="3.40.630.30">
    <property type="match status" value="1"/>
</dbReference>
<dbReference type="PATRIC" id="fig|1648404.4.peg.540"/>
<reference evidence="3" key="2">
    <citation type="submission" date="2015-04" db="EMBL/GenBank/DDBJ databases">
        <title>The complete genome sequence of Erythrobacter sp. s21-N3.</title>
        <authorList>
            <person name="Zhuang L."/>
            <person name="Liu Y."/>
            <person name="Shao Z."/>
        </authorList>
    </citation>
    <scope>NUCLEOTIDE SEQUENCE [LARGE SCALE GENOMIC DNA]</scope>
    <source>
        <strain evidence="3">s21-N3</strain>
    </source>
</reference>
<dbReference type="AlphaFoldDB" id="A0A0H4W0P9"/>
<dbReference type="InterPro" id="IPR031165">
    <property type="entry name" value="GNAT_YJDJ"/>
</dbReference>
<reference evidence="2 3" key="1">
    <citation type="journal article" date="2015" name="Int. J. Syst. Evol. Microbiol.">
        <title>Erythrobacter atlanticus sp. nov., a bacterium from ocean sediment able to degrade polycyclic aromatic hydrocarbons.</title>
        <authorList>
            <person name="Zhuang L."/>
            <person name="Liu Y."/>
            <person name="Wang L."/>
            <person name="Wang W."/>
            <person name="Shao Z."/>
        </authorList>
    </citation>
    <scope>NUCLEOTIDE SEQUENCE [LARGE SCALE GENOMIC DNA]</scope>
    <source>
        <strain evidence="3">s21-N3</strain>
    </source>
</reference>
<dbReference type="Proteomes" id="UP000059113">
    <property type="component" value="Chromosome"/>
</dbReference>
<sequence>MAQTDIEITDETTHGAYRAKVDGSDRPAELTWRARGSARIAEHTFTPPEARGKGIAAQLVEALIADARQKDFTIVPQCSYVAAQFRKHPEWSELRAEIES</sequence>
<name>A0A0H4W0P9_9SPHN</name>
<dbReference type="KEGG" id="ery:CP97_02560"/>
<dbReference type="PANTHER" id="PTHR31435:SF9">
    <property type="entry name" value="PROTEIN NATD1"/>
    <property type="match status" value="1"/>
</dbReference>
<keyword evidence="3" id="KW-1185">Reference proteome</keyword>
<dbReference type="PROSITE" id="PS51729">
    <property type="entry name" value="GNAT_YJDJ"/>
    <property type="match status" value="1"/>
</dbReference>
<dbReference type="EMBL" id="CP011310">
    <property type="protein sequence ID" value="AKQ43088.1"/>
    <property type="molecule type" value="Genomic_DNA"/>
</dbReference>
<proteinExistence type="predicted"/>
<protein>
    <recommendedName>
        <fullName evidence="1">N-acetyltransferase domain-containing protein</fullName>
    </recommendedName>
</protein>
<dbReference type="PANTHER" id="PTHR31435">
    <property type="entry name" value="PROTEIN NATD1"/>
    <property type="match status" value="1"/>
</dbReference>
<evidence type="ECO:0000313" key="3">
    <source>
        <dbReference type="Proteomes" id="UP000059113"/>
    </source>
</evidence>
<organism evidence="2 3">
    <name type="scientific">Aurantiacibacter atlanticus</name>
    <dbReference type="NCBI Taxonomy" id="1648404"/>
    <lineage>
        <taxon>Bacteria</taxon>
        <taxon>Pseudomonadati</taxon>
        <taxon>Pseudomonadota</taxon>
        <taxon>Alphaproteobacteria</taxon>
        <taxon>Sphingomonadales</taxon>
        <taxon>Erythrobacteraceae</taxon>
        <taxon>Aurantiacibacter</taxon>
    </lineage>
</organism>
<evidence type="ECO:0000259" key="1">
    <source>
        <dbReference type="PROSITE" id="PS51729"/>
    </source>
</evidence>
<dbReference type="Pfam" id="PF14542">
    <property type="entry name" value="Acetyltransf_CG"/>
    <property type="match status" value="1"/>
</dbReference>
<evidence type="ECO:0000313" key="2">
    <source>
        <dbReference type="EMBL" id="AKQ43088.1"/>
    </source>
</evidence>
<dbReference type="RefSeq" id="WP_048886648.1">
    <property type="nucleotide sequence ID" value="NZ_CP011310.1"/>
</dbReference>
<dbReference type="CDD" id="cd04301">
    <property type="entry name" value="NAT_SF"/>
    <property type="match status" value="1"/>
</dbReference>
<dbReference type="InterPro" id="IPR016181">
    <property type="entry name" value="Acyl_CoA_acyltransferase"/>
</dbReference>
<feature type="domain" description="N-acetyltransferase" evidence="1">
    <location>
        <begin position="9"/>
        <end position="96"/>
    </location>
</feature>
<accession>A0A0H4W0P9</accession>
<dbReference type="SUPFAM" id="SSF55729">
    <property type="entry name" value="Acyl-CoA N-acyltransferases (Nat)"/>
    <property type="match status" value="1"/>
</dbReference>
<dbReference type="OrthoDB" id="9800945at2"/>